<dbReference type="EMBL" id="JACHXN010000001">
    <property type="protein sequence ID" value="MBB3144037.1"/>
    <property type="molecule type" value="Genomic_DNA"/>
</dbReference>
<dbReference type="Proteomes" id="UP000554520">
    <property type="component" value="Unassembled WGS sequence"/>
</dbReference>
<sequence>MTRSSKDRKTRTLRAGEWLGVDIGATGPVPLVEPHFSRNADNSTSGFESWLVCFASQRLGFRLAANHFVRRLRPMNHIDLATFRGDCLAIRETEYGQYGWKGLCQ</sequence>
<name>A0A839U0R6_9HYPH</name>
<evidence type="ECO:0000313" key="2">
    <source>
        <dbReference type="Proteomes" id="UP000554520"/>
    </source>
</evidence>
<proteinExistence type="predicted"/>
<gene>
    <name evidence="1" type="ORF">FHS21_000420</name>
</gene>
<evidence type="ECO:0000313" key="1">
    <source>
        <dbReference type="EMBL" id="MBB3144037.1"/>
    </source>
</evidence>
<accession>A0A839U0R6</accession>
<organism evidence="1 2">
    <name type="scientific">Phyllobacterium trifolii</name>
    <dbReference type="NCBI Taxonomy" id="300193"/>
    <lineage>
        <taxon>Bacteria</taxon>
        <taxon>Pseudomonadati</taxon>
        <taxon>Pseudomonadota</taxon>
        <taxon>Alphaproteobacteria</taxon>
        <taxon>Hyphomicrobiales</taxon>
        <taxon>Phyllobacteriaceae</taxon>
        <taxon>Phyllobacterium</taxon>
    </lineage>
</organism>
<dbReference type="AlphaFoldDB" id="A0A839U0R6"/>
<reference evidence="1 2" key="1">
    <citation type="submission" date="2020-08" db="EMBL/GenBank/DDBJ databases">
        <title>Genomic Encyclopedia of Type Strains, Phase III (KMG-III): the genomes of soil and plant-associated and newly described type strains.</title>
        <authorList>
            <person name="Whitman W."/>
        </authorList>
    </citation>
    <scope>NUCLEOTIDE SEQUENCE [LARGE SCALE GENOMIC DNA]</scope>
    <source>
        <strain evidence="1 2">CECT 7015</strain>
    </source>
</reference>
<dbReference type="RefSeq" id="WP_158482180.1">
    <property type="nucleotide sequence ID" value="NZ_JACHXN010000001.1"/>
</dbReference>
<protein>
    <submittedName>
        <fullName evidence="1">Uncharacterized protein</fullName>
    </submittedName>
</protein>
<comment type="caution">
    <text evidence="1">The sequence shown here is derived from an EMBL/GenBank/DDBJ whole genome shotgun (WGS) entry which is preliminary data.</text>
</comment>
<keyword evidence="2" id="KW-1185">Reference proteome</keyword>